<proteinExistence type="predicted"/>
<evidence type="ECO:0008006" key="3">
    <source>
        <dbReference type="Google" id="ProtNLM"/>
    </source>
</evidence>
<sequence length="335" mass="38125">MTLSHARPAVHLWVYNHSFYGISDQVDFLVMALQQQGYPVSVGKRPSDSRLNIVIENFSESTRDTLIDFCESRGKRVAVIMTEHLDFVDDQILIHGDPLWNNNDYMHPAVQVARIQHLFECLPHICAFLMLGDLPELINMDKLLPGVPVRAIGFPSLPKVAPDPGDSAQSDLLFTGAVTEYRGRMLDRLRGEGFSIACPERFVSRGQRDALNRSARLVLNIPQRLDWRWLSLMRIIAALRVGKVTVSLGTADTSQIAACCPQINLEYTDWLDVLRGHVEGKDALYVRMHAEYEAMAARFMLKHPFPHDLFDYWQMIDRVPYSGNGGERWTQSYPQ</sequence>
<dbReference type="PATRIC" id="fig|50340.43.peg.792"/>
<dbReference type="EMBL" id="JSYZ01000012">
    <property type="protein sequence ID" value="KPA90030.1"/>
    <property type="molecule type" value="Genomic_DNA"/>
</dbReference>
<accession>A0A0M9GFP4</accession>
<dbReference type="RefSeq" id="WP_054063357.1">
    <property type="nucleotide sequence ID" value="NZ_JSYZ01000012.1"/>
</dbReference>
<evidence type="ECO:0000313" key="1">
    <source>
        <dbReference type="EMBL" id="KPA90030.1"/>
    </source>
</evidence>
<protein>
    <recommendedName>
        <fullName evidence="3">Glycosyltransferase family 1 protein</fullName>
    </recommendedName>
</protein>
<dbReference type="AlphaFoldDB" id="A0A0M9GFP4"/>
<dbReference type="OrthoDB" id="7067850at2"/>
<name>A0A0M9GFP4_9PSED</name>
<dbReference type="STRING" id="50340.PF66_03493"/>
<dbReference type="Proteomes" id="UP000037931">
    <property type="component" value="Unassembled WGS sequence"/>
</dbReference>
<evidence type="ECO:0000313" key="2">
    <source>
        <dbReference type="Proteomes" id="UP000037931"/>
    </source>
</evidence>
<comment type="caution">
    <text evidence="1">The sequence shown here is derived from an EMBL/GenBank/DDBJ whole genome shotgun (WGS) entry which is preliminary data.</text>
</comment>
<gene>
    <name evidence="1" type="ORF">PF66_03493</name>
</gene>
<reference evidence="1 2" key="1">
    <citation type="journal article" date="2015" name="PLoS ONE">
        <title>Rice-Infecting Pseudomonas Genomes Are Highly Accessorized and Harbor Multiple Putative Virulence Mechanisms to Cause Sheath Brown Rot.</title>
        <authorList>
            <person name="Quibod I.L."/>
            <person name="Grande G."/>
            <person name="Oreiro E.G."/>
            <person name="Borja F.N."/>
            <person name="Dossa G.S."/>
            <person name="Mauleon R."/>
            <person name="Cruz C.V."/>
            <person name="Oliva R."/>
        </authorList>
    </citation>
    <scope>NUCLEOTIDE SEQUENCE [LARGE SCALE GENOMIC DNA]</scope>
    <source>
        <strain evidence="1 2">IRRI 6609</strain>
    </source>
</reference>
<keyword evidence="2" id="KW-1185">Reference proteome</keyword>
<organism evidence="1 2">
    <name type="scientific">Pseudomonas asplenii</name>
    <dbReference type="NCBI Taxonomy" id="53407"/>
    <lineage>
        <taxon>Bacteria</taxon>
        <taxon>Pseudomonadati</taxon>
        <taxon>Pseudomonadota</taxon>
        <taxon>Gammaproteobacteria</taxon>
        <taxon>Pseudomonadales</taxon>
        <taxon>Pseudomonadaceae</taxon>
        <taxon>Pseudomonas</taxon>
    </lineage>
</organism>